<keyword evidence="1" id="KW-0560">Oxidoreductase</keyword>
<dbReference type="GO" id="GO:0003885">
    <property type="term" value="F:D-arabinono-1,4-lactone oxidase activity"/>
    <property type="evidence" value="ECO:0007669"/>
    <property type="project" value="InterPro"/>
</dbReference>
<dbReference type="InterPro" id="IPR036318">
    <property type="entry name" value="FAD-bd_PCMH-like_sf"/>
</dbReference>
<name>A0A5C4X2N1_9MICO</name>
<dbReference type="AlphaFoldDB" id="A0A5C4X2N1"/>
<dbReference type="InterPro" id="IPR016167">
    <property type="entry name" value="FAD-bd_PCMH_sub1"/>
</dbReference>
<organism evidence="3 4">
    <name type="scientific">Brevibacterium sediminis</name>
    <dbReference type="NCBI Taxonomy" id="1857024"/>
    <lineage>
        <taxon>Bacteria</taxon>
        <taxon>Bacillati</taxon>
        <taxon>Actinomycetota</taxon>
        <taxon>Actinomycetes</taxon>
        <taxon>Micrococcales</taxon>
        <taxon>Brevibacteriaceae</taxon>
        <taxon>Brevibacterium</taxon>
    </lineage>
</organism>
<dbReference type="GO" id="GO:0016020">
    <property type="term" value="C:membrane"/>
    <property type="evidence" value="ECO:0007669"/>
    <property type="project" value="InterPro"/>
</dbReference>
<protein>
    <submittedName>
        <fullName evidence="3">FAD-binding protein</fullName>
    </submittedName>
</protein>
<gene>
    <name evidence="3" type="ORF">FHQ09_09080</name>
</gene>
<dbReference type="Gene3D" id="3.30.465.10">
    <property type="match status" value="1"/>
</dbReference>
<reference evidence="3 4" key="1">
    <citation type="submission" date="2019-06" db="EMBL/GenBank/DDBJ databases">
        <authorList>
            <person name="Mardanova A.M."/>
            <person name="Pudova D.S."/>
            <person name="Shagimardanova E.I."/>
            <person name="Gogoleva N.E."/>
            <person name="Lutfullin M.T."/>
            <person name="Hadieva G.F."/>
            <person name="Sharipova M.R."/>
        </authorList>
    </citation>
    <scope>NUCLEOTIDE SEQUENCE [LARGE SCALE GENOMIC DNA]</scope>
    <source>
        <strain evidence="3 4">MG-1</strain>
    </source>
</reference>
<dbReference type="InterPro" id="IPR016171">
    <property type="entry name" value="Vanillyl_alc_oxidase_C-sub2"/>
</dbReference>
<evidence type="ECO:0000256" key="1">
    <source>
        <dbReference type="ARBA" id="ARBA00023002"/>
    </source>
</evidence>
<dbReference type="Proteomes" id="UP000314223">
    <property type="component" value="Unassembled WGS sequence"/>
</dbReference>
<dbReference type="Gene3D" id="3.30.43.10">
    <property type="entry name" value="Uridine Diphospho-n-acetylenolpyruvylglucosamine Reductase, domain 2"/>
    <property type="match status" value="1"/>
</dbReference>
<dbReference type="SUPFAM" id="SSF56176">
    <property type="entry name" value="FAD-binding/transporter-associated domain-like"/>
    <property type="match status" value="1"/>
</dbReference>
<dbReference type="GO" id="GO:0071949">
    <property type="term" value="F:FAD binding"/>
    <property type="evidence" value="ECO:0007669"/>
    <property type="project" value="InterPro"/>
</dbReference>
<accession>A0A5C4X2N1</accession>
<dbReference type="EMBL" id="VDMQ01000004">
    <property type="protein sequence ID" value="TNM55341.1"/>
    <property type="molecule type" value="Genomic_DNA"/>
</dbReference>
<dbReference type="PANTHER" id="PTHR43762">
    <property type="entry name" value="L-GULONOLACTONE OXIDASE"/>
    <property type="match status" value="1"/>
</dbReference>
<dbReference type="InterPro" id="IPR010031">
    <property type="entry name" value="FAD_lactone_oxidase-like"/>
</dbReference>
<dbReference type="PANTHER" id="PTHR43762:SF1">
    <property type="entry name" value="D-ARABINONO-1,4-LACTONE OXIDASE"/>
    <property type="match status" value="1"/>
</dbReference>
<evidence type="ECO:0000313" key="4">
    <source>
        <dbReference type="Proteomes" id="UP000314223"/>
    </source>
</evidence>
<dbReference type="Pfam" id="PF01565">
    <property type="entry name" value="FAD_binding_4"/>
    <property type="match status" value="1"/>
</dbReference>
<dbReference type="InterPro" id="IPR016169">
    <property type="entry name" value="FAD-bd_PCMH_sub2"/>
</dbReference>
<dbReference type="PIRSF" id="PIRSF000136">
    <property type="entry name" value="LGO_GLO"/>
    <property type="match status" value="1"/>
</dbReference>
<evidence type="ECO:0000313" key="3">
    <source>
        <dbReference type="EMBL" id="TNM55341.1"/>
    </source>
</evidence>
<feature type="domain" description="FAD-binding PCMH-type" evidence="2">
    <location>
        <begin position="1"/>
        <end position="156"/>
    </location>
</feature>
<dbReference type="PROSITE" id="PS51387">
    <property type="entry name" value="FAD_PCMH"/>
    <property type="match status" value="1"/>
</dbReference>
<proteinExistence type="predicted"/>
<dbReference type="Pfam" id="PF04030">
    <property type="entry name" value="ALO"/>
    <property type="match status" value="1"/>
</dbReference>
<evidence type="ECO:0000259" key="2">
    <source>
        <dbReference type="PROSITE" id="PS51387"/>
    </source>
</evidence>
<comment type="caution">
    <text evidence="3">The sequence shown here is derived from an EMBL/GenBank/DDBJ whole genome shotgun (WGS) entry which is preliminary data.</text>
</comment>
<dbReference type="InterPro" id="IPR016166">
    <property type="entry name" value="FAD-bd_PCMH"/>
</dbReference>
<sequence>MEQISEVVADATRRGVTVRPVGSGHSFAPLVPTDGIVLDFSAVSGIESLNHSSAQATVRAGTKIADLGEPLWDEGLCLRNQGAIDAQTIAGAISTSTHGSGLELKLLSGEVVGAKVVTSSGEVETIGFNDPRLPALRASMGMLGVIVSLDIQLEPKFKLRETLEFRPLTEVLERWDELTHNHRHFSFVHGQQYDMSASLPPLPETSKPTLVRIFDEVDPDTDYDGSPAHRTDRPYRIYPDQYTPPWEEVEPYVPYNTALDAIQSCLHVLERFPDTFPLEVRTAAGDDAWLSPTGGDAAVSLNTVRTWGNDNRAFFRAMEEALDPFPGRPHWGKQPYLRTADFYRSVYPLWDDFIQLRRQMDPSGTFLNAPLRRLFE</sequence>
<dbReference type="Gene3D" id="3.30.70.2520">
    <property type="match status" value="1"/>
</dbReference>
<dbReference type="InterPro" id="IPR006094">
    <property type="entry name" value="Oxid_FAD_bind_N"/>
</dbReference>
<dbReference type="InterPro" id="IPR007173">
    <property type="entry name" value="ALO_C"/>
</dbReference>
<dbReference type="Gene3D" id="1.10.45.10">
    <property type="entry name" value="Vanillyl-alcohol Oxidase, Chain A, domain 4"/>
    <property type="match status" value="1"/>
</dbReference>